<evidence type="ECO:0000313" key="1">
    <source>
        <dbReference type="EMBL" id="WAQ98076.1"/>
    </source>
</evidence>
<protein>
    <submittedName>
        <fullName evidence="1">Uncharacterized protein</fullName>
    </submittedName>
</protein>
<reference evidence="1" key="1">
    <citation type="submission" date="2022-11" db="EMBL/GenBank/DDBJ databases">
        <title>Centuries of genome instability and evolution in soft-shell clam transmissible cancer (bioRxiv).</title>
        <authorList>
            <person name="Hart S.F.M."/>
            <person name="Yonemitsu M.A."/>
            <person name="Giersch R.M."/>
            <person name="Beal B.F."/>
            <person name="Arriagada G."/>
            <person name="Davis B.W."/>
            <person name="Ostrander E.A."/>
            <person name="Goff S.P."/>
            <person name="Metzger M.J."/>
        </authorList>
    </citation>
    <scope>NUCLEOTIDE SEQUENCE</scope>
    <source>
        <strain evidence="1">MELC-2E11</strain>
        <tissue evidence="1">Siphon/mantle</tissue>
    </source>
</reference>
<evidence type="ECO:0000313" key="2">
    <source>
        <dbReference type="Proteomes" id="UP001164746"/>
    </source>
</evidence>
<keyword evidence="2" id="KW-1185">Reference proteome</keyword>
<proteinExistence type="predicted"/>
<accession>A0ABY7DN99</accession>
<gene>
    <name evidence="1" type="ORF">MAR_022449</name>
</gene>
<organism evidence="1 2">
    <name type="scientific">Mya arenaria</name>
    <name type="common">Soft-shell clam</name>
    <dbReference type="NCBI Taxonomy" id="6604"/>
    <lineage>
        <taxon>Eukaryota</taxon>
        <taxon>Metazoa</taxon>
        <taxon>Spiralia</taxon>
        <taxon>Lophotrochozoa</taxon>
        <taxon>Mollusca</taxon>
        <taxon>Bivalvia</taxon>
        <taxon>Autobranchia</taxon>
        <taxon>Heteroconchia</taxon>
        <taxon>Euheterodonta</taxon>
        <taxon>Imparidentia</taxon>
        <taxon>Neoheterodontei</taxon>
        <taxon>Myida</taxon>
        <taxon>Myoidea</taxon>
        <taxon>Myidae</taxon>
        <taxon>Mya</taxon>
    </lineage>
</organism>
<dbReference type="Gene3D" id="3.30.70.100">
    <property type="match status" value="1"/>
</dbReference>
<sequence length="183" mass="19875">MILTKSKCTYPSFEILYNLEHGGLAEGGLALEEKVLHVHLLGGQESVSSFSSTALLPAANPSPLPSAVTFSASPFTAGFSAVSGSFFAPSPSPAASGWFAASILARKSSMMSRERRLWLNTKLKKEIEFYKYRVSPARVNKDDIDANLDAKTVTVTSTLSSDELLAALQKTGKNITLRWLFWI</sequence>
<dbReference type="Proteomes" id="UP001164746">
    <property type="component" value="Chromosome 3"/>
</dbReference>
<name>A0ABY7DN99_MYAAR</name>
<dbReference type="EMBL" id="CP111014">
    <property type="protein sequence ID" value="WAQ98076.1"/>
    <property type="molecule type" value="Genomic_DNA"/>
</dbReference>